<dbReference type="Gene3D" id="4.10.280.10">
    <property type="entry name" value="Helix-loop-helix DNA-binding domain"/>
    <property type="match status" value="1"/>
</dbReference>
<keyword evidence="2" id="KW-0678">Repressor</keyword>
<dbReference type="PROSITE" id="PS50888">
    <property type="entry name" value="BHLH"/>
    <property type="match status" value="1"/>
</dbReference>
<dbReference type="SUPFAM" id="SSF47459">
    <property type="entry name" value="HLH, helix-loop-helix DNA-binding domain"/>
    <property type="match status" value="1"/>
</dbReference>
<evidence type="ECO:0000313" key="9">
    <source>
        <dbReference type="EMBL" id="KAG5844786.1"/>
    </source>
</evidence>
<feature type="compositionally biased region" description="Polar residues" evidence="6">
    <location>
        <begin position="159"/>
        <end position="174"/>
    </location>
</feature>
<evidence type="ECO:0008006" key="11">
    <source>
        <dbReference type="Google" id="ProtNLM"/>
    </source>
</evidence>
<reference evidence="9" key="1">
    <citation type="submission" date="2021-01" db="EMBL/GenBank/DDBJ databases">
        <title>A chromosome-scale assembly of European eel, Anguilla anguilla.</title>
        <authorList>
            <person name="Henkel C."/>
            <person name="Jong-Raadsen S.A."/>
            <person name="Dufour S."/>
            <person name="Weltzien F.-A."/>
            <person name="Palstra A.P."/>
            <person name="Pelster B."/>
            <person name="Spaink H.P."/>
            <person name="Van Den Thillart G.E."/>
            <person name="Jansen H."/>
            <person name="Zahm M."/>
            <person name="Klopp C."/>
            <person name="Cedric C."/>
            <person name="Louis A."/>
            <person name="Berthelot C."/>
            <person name="Parey E."/>
            <person name="Roest Crollius H."/>
            <person name="Montfort J."/>
            <person name="Robinson-Rechavi M."/>
            <person name="Bucao C."/>
            <person name="Bouchez O."/>
            <person name="Gislard M."/>
            <person name="Lluch J."/>
            <person name="Milhes M."/>
            <person name="Lampietro C."/>
            <person name="Lopez Roques C."/>
            <person name="Donnadieu C."/>
            <person name="Braasch I."/>
            <person name="Desvignes T."/>
            <person name="Postlethwait J."/>
            <person name="Bobe J."/>
            <person name="Guiguen Y."/>
            <person name="Dirks R."/>
        </authorList>
    </citation>
    <scope>NUCLEOTIDE SEQUENCE</scope>
    <source>
        <strain evidence="9">Tag_6206</strain>
        <tissue evidence="9">Liver</tissue>
    </source>
</reference>
<evidence type="ECO:0000256" key="4">
    <source>
        <dbReference type="ARBA" id="ARBA00023163"/>
    </source>
</evidence>
<evidence type="ECO:0000256" key="6">
    <source>
        <dbReference type="SAM" id="MobiDB-lite"/>
    </source>
</evidence>
<keyword evidence="10" id="KW-1185">Reference proteome</keyword>
<evidence type="ECO:0000256" key="1">
    <source>
        <dbReference type="ARBA" id="ARBA00004123"/>
    </source>
</evidence>
<gene>
    <name evidence="9" type="ORF">ANANG_G00166400</name>
</gene>
<comment type="subcellular location">
    <subcellularLocation>
        <location evidence="1">Nucleus</location>
    </subcellularLocation>
</comment>
<evidence type="ECO:0000256" key="2">
    <source>
        <dbReference type="ARBA" id="ARBA00022491"/>
    </source>
</evidence>
<feature type="compositionally biased region" description="Polar residues" evidence="6">
    <location>
        <begin position="198"/>
        <end position="210"/>
    </location>
</feature>
<dbReference type="InterPro" id="IPR036638">
    <property type="entry name" value="HLH_DNA-bd_sf"/>
</dbReference>
<dbReference type="PROSITE" id="PS51054">
    <property type="entry name" value="ORANGE"/>
    <property type="match status" value="1"/>
</dbReference>
<dbReference type="CDD" id="cd11462">
    <property type="entry name" value="bHLH-O_HES7"/>
    <property type="match status" value="1"/>
</dbReference>
<dbReference type="GO" id="GO:0005634">
    <property type="term" value="C:nucleus"/>
    <property type="evidence" value="ECO:0007669"/>
    <property type="project" value="UniProtKB-SubCell"/>
</dbReference>
<dbReference type="SMART" id="SM00353">
    <property type="entry name" value="HLH"/>
    <property type="match status" value="1"/>
</dbReference>
<evidence type="ECO:0000256" key="3">
    <source>
        <dbReference type="ARBA" id="ARBA00023015"/>
    </source>
</evidence>
<accession>A0A9D3M978</accession>
<organism evidence="9 10">
    <name type="scientific">Anguilla anguilla</name>
    <name type="common">European freshwater eel</name>
    <name type="synonym">Muraena anguilla</name>
    <dbReference type="NCBI Taxonomy" id="7936"/>
    <lineage>
        <taxon>Eukaryota</taxon>
        <taxon>Metazoa</taxon>
        <taxon>Chordata</taxon>
        <taxon>Craniata</taxon>
        <taxon>Vertebrata</taxon>
        <taxon>Euteleostomi</taxon>
        <taxon>Actinopterygii</taxon>
        <taxon>Neopterygii</taxon>
        <taxon>Teleostei</taxon>
        <taxon>Anguilliformes</taxon>
        <taxon>Anguillidae</taxon>
        <taxon>Anguilla</taxon>
    </lineage>
</organism>
<dbReference type="AlphaFoldDB" id="A0A9D3M978"/>
<dbReference type="GO" id="GO:0003677">
    <property type="term" value="F:DNA binding"/>
    <property type="evidence" value="ECO:0007669"/>
    <property type="project" value="InterPro"/>
</dbReference>
<dbReference type="GO" id="GO:0046983">
    <property type="term" value="F:protein dimerization activity"/>
    <property type="evidence" value="ECO:0007669"/>
    <property type="project" value="InterPro"/>
</dbReference>
<evidence type="ECO:0000259" key="7">
    <source>
        <dbReference type="PROSITE" id="PS50888"/>
    </source>
</evidence>
<feature type="compositionally biased region" description="Polar residues" evidence="6">
    <location>
        <begin position="141"/>
        <end position="152"/>
    </location>
</feature>
<dbReference type="InterPro" id="IPR050370">
    <property type="entry name" value="HES_HEY"/>
</dbReference>
<protein>
    <recommendedName>
        <fullName evidence="11">BHLH domain-containing protein</fullName>
    </recommendedName>
</protein>
<sequence>MEVIMKSSGANLKVDLKTTRKLLKPQVEKRRRERMNRSLESLRALLLQGSQHQALASRRVEKAEVLEHTVLFLQSAAHRGAAEGSQQQDFQDGFSTCLQRAARFLRDSRAGRRGEGALSVTLSRHLTHLGPLPRAPISPHSAHTQPKGQSAQLGGKNWHCSQQHGAALRNSPSHQLRAALAHRHPNLPQPPHREALSPPTNSQSPWRPWS</sequence>
<dbReference type="InterPro" id="IPR011598">
    <property type="entry name" value="bHLH_dom"/>
</dbReference>
<proteinExistence type="predicted"/>
<keyword evidence="5" id="KW-0539">Nucleus</keyword>
<evidence type="ECO:0000259" key="8">
    <source>
        <dbReference type="PROSITE" id="PS51054"/>
    </source>
</evidence>
<dbReference type="GO" id="GO:0006355">
    <property type="term" value="P:regulation of DNA-templated transcription"/>
    <property type="evidence" value="ECO:0007669"/>
    <property type="project" value="InterPro"/>
</dbReference>
<dbReference type="EMBL" id="JAFIRN010000008">
    <property type="protein sequence ID" value="KAG5844786.1"/>
    <property type="molecule type" value="Genomic_DNA"/>
</dbReference>
<name>A0A9D3M978_ANGAN</name>
<keyword evidence="3" id="KW-0805">Transcription regulation</keyword>
<dbReference type="InterPro" id="IPR032644">
    <property type="entry name" value="HES-7_bHLH-O"/>
</dbReference>
<comment type="caution">
    <text evidence="9">The sequence shown here is derived from an EMBL/GenBank/DDBJ whole genome shotgun (WGS) entry which is preliminary data.</text>
</comment>
<feature type="domain" description="Orange" evidence="8">
    <location>
        <begin position="90"/>
        <end position="126"/>
    </location>
</feature>
<evidence type="ECO:0000313" key="10">
    <source>
        <dbReference type="Proteomes" id="UP001044222"/>
    </source>
</evidence>
<feature type="domain" description="BHLH" evidence="7">
    <location>
        <begin position="19"/>
        <end position="76"/>
    </location>
</feature>
<feature type="region of interest" description="Disordered" evidence="6">
    <location>
        <begin position="129"/>
        <end position="210"/>
    </location>
</feature>
<evidence type="ECO:0000256" key="5">
    <source>
        <dbReference type="ARBA" id="ARBA00023242"/>
    </source>
</evidence>
<dbReference type="Pfam" id="PF00010">
    <property type="entry name" value="HLH"/>
    <property type="match status" value="1"/>
</dbReference>
<dbReference type="PANTHER" id="PTHR10985">
    <property type="entry name" value="BASIC HELIX-LOOP-HELIX TRANSCRIPTION FACTOR, HES-RELATED"/>
    <property type="match status" value="1"/>
</dbReference>
<dbReference type="Proteomes" id="UP001044222">
    <property type="component" value="Chromosome 8"/>
</dbReference>
<dbReference type="InterPro" id="IPR003650">
    <property type="entry name" value="Orange_dom"/>
</dbReference>
<keyword evidence="4" id="KW-0804">Transcription</keyword>